<comment type="caution">
    <text evidence="2">The sequence shown here is derived from an EMBL/GenBank/DDBJ whole genome shotgun (WGS) entry which is preliminary data.</text>
</comment>
<evidence type="ECO:0000256" key="1">
    <source>
        <dbReference type="ARBA" id="ARBA00022737"/>
    </source>
</evidence>
<dbReference type="PANTHER" id="PTHR47262">
    <property type="entry name" value="OS02G0132600 PROTEIN"/>
    <property type="match status" value="1"/>
</dbReference>
<gene>
    <name evidence="2" type="ORF">J1N35_005001</name>
</gene>
<protein>
    <recommendedName>
        <fullName evidence="4">Pentatricopeptide repeat-containing protein</fullName>
    </recommendedName>
</protein>
<proteinExistence type="predicted"/>
<evidence type="ECO:0000313" key="3">
    <source>
        <dbReference type="Proteomes" id="UP000828251"/>
    </source>
</evidence>
<keyword evidence="3" id="KW-1185">Reference proteome</keyword>
<dbReference type="InterPro" id="IPR011990">
    <property type="entry name" value="TPR-like_helical_dom_sf"/>
</dbReference>
<evidence type="ECO:0000313" key="2">
    <source>
        <dbReference type="EMBL" id="KAH1121841.1"/>
    </source>
</evidence>
<dbReference type="InterPro" id="IPR002885">
    <property type="entry name" value="PPR_rpt"/>
</dbReference>
<dbReference type="NCBIfam" id="TIGR00756">
    <property type="entry name" value="PPR"/>
    <property type="match status" value="1"/>
</dbReference>
<dbReference type="PANTHER" id="PTHR47262:SF1">
    <property type="entry name" value="OS02G0132600 PROTEIN"/>
    <property type="match status" value="1"/>
</dbReference>
<dbReference type="EMBL" id="JAIQCV010000002">
    <property type="protein sequence ID" value="KAH1121841.1"/>
    <property type="molecule type" value="Genomic_DNA"/>
</dbReference>
<dbReference type="Pfam" id="PF13041">
    <property type="entry name" value="PPR_2"/>
    <property type="match status" value="1"/>
</dbReference>
<accession>A0A9D3WD12</accession>
<dbReference type="Proteomes" id="UP000828251">
    <property type="component" value="Unassembled WGS sequence"/>
</dbReference>
<dbReference type="Pfam" id="PF13812">
    <property type="entry name" value="PPR_3"/>
    <property type="match status" value="1"/>
</dbReference>
<evidence type="ECO:0008006" key="4">
    <source>
        <dbReference type="Google" id="ProtNLM"/>
    </source>
</evidence>
<organism evidence="2 3">
    <name type="scientific">Gossypium stocksii</name>
    <dbReference type="NCBI Taxonomy" id="47602"/>
    <lineage>
        <taxon>Eukaryota</taxon>
        <taxon>Viridiplantae</taxon>
        <taxon>Streptophyta</taxon>
        <taxon>Embryophyta</taxon>
        <taxon>Tracheophyta</taxon>
        <taxon>Spermatophyta</taxon>
        <taxon>Magnoliopsida</taxon>
        <taxon>eudicotyledons</taxon>
        <taxon>Gunneridae</taxon>
        <taxon>Pentapetalae</taxon>
        <taxon>rosids</taxon>
        <taxon>malvids</taxon>
        <taxon>Malvales</taxon>
        <taxon>Malvaceae</taxon>
        <taxon>Malvoideae</taxon>
        <taxon>Gossypium</taxon>
    </lineage>
</organism>
<reference evidence="2 3" key="1">
    <citation type="journal article" date="2021" name="Plant Biotechnol. J.">
        <title>Multi-omics assisted identification of the key and species-specific regulatory components of drought-tolerant mechanisms in Gossypium stocksii.</title>
        <authorList>
            <person name="Yu D."/>
            <person name="Ke L."/>
            <person name="Zhang D."/>
            <person name="Wu Y."/>
            <person name="Sun Y."/>
            <person name="Mei J."/>
            <person name="Sun J."/>
            <person name="Sun Y."/>
        </authorList>
    </citation>
    <scope>NUCLEOTIDE SEQUENCE [LARGE SCALE GENOMIC DNA]</scope>
    <source>
        <strain evidence="3">cv. E1</strain>
        <tissue evidence="2">Leaf</tissue>
    </source>
</reference>
<dbReference type="OrthoDB" id="767661at2759"/>
<dbReference type="Gene3D" id="1.25.40.10">
    <property type="entry name" value="Tetratricopeptide repeat domain"/>
    <property type="match status" value="1"/>
</dbReference>
<sequence>MADIPRLIFSYVSAIPNLAVHFALDIVDQMCEEGLSLSVEMLHSILHASEENYEYNLVQRIYYLIGCHNVTPTSETFKSMINFSVKMKYFNGAYAMLDGLKKLNISPTSTIYNTTLVGYFRESNIRGAMMVLKQMESEDVKQDSHTYSYLIANCNCEEDITKYGEEMKAAGIQVTKHIFMAPINAYTACGQIEKAKQVVLDKRIPVNSLNEIKGALASALACSGMIWTSTI</sequence>
<keyword evidence="1" id="KW-0677">Repeat</keyword>
<dbReference type="AlphaFoldDB" id="A0A9D3WD12"/>
<name>A0A9D3WD12_9ROSI</name>